<comment type="function">
    <text evidence="6">Chaperone that specifically binds and folds nascent G alpha proteins prior to G protein heterotrimer formation. Also acts as a guanine nucleotide exchange factor (GEF) for G alpha proteins by stimulating exchange of bound GDP for free GTP.</text>
</comment>
<evidence type="ECO:0000256" key="1">
    <source>
        <dbReference type="ARBA" id="ARBA00004544"/>
    </source>
</evidence>
<comment type="caution">
    <text evidence="8">The sequence shown here is derived from an EMBL/GenBank/DDBJ whole genome shotgun (WGS) entry which is preliminary data.</text>
</comment>
<dbReference type="InterPro" id="IPR011989">
    <property type="entry name" value="ARM-like"/>
</dbReference>
<evidence type="ECO:0000256" key="7">
    <source>
        <dbReference type="SAM" id="MobiDB-lite"/>
    </source>
</evidence>
<keyword evidence="5" id="KW-0143">Chaperone</keyword>
<comment type="subcellular location">
    <subcellularLocation>
        <location evidence="1">Cytoplasm</location>
        <location evidence="1">Cell cortex</location>
    </subcellularLocation>
</comment>
<feature type="compositionally biased region" description="Polar residues" evidence="7">
    <location>
        <begin position="8"/>
        <end position="24"/>
    </location>
</feature>
<dbReference type="Pfam" id="PF10165">
    <property type="entry name" value="Ric8"/>
    <property type="match status" value="1"/>
</dbReference>
<keyword evidence="4 6" id="KW-0344">Guanine-nucleotide releasing factor</keyword>
<dbReference type="InterPro" id="IPR019318">
    <property type="entry name" value="Gua_nucleotide_exch_fac_Ric8"/>
</dbReference>
<dbReference type="PANTHER" id="PTHR12425:SF4">
    <property type="entry name" value="SYNEMBRYN-A"/>
    <property type="match status" value="1"/>
</dbReference>
<comment type="similarity">
    <text evidence="2 6">Belongs to the synembryn family.</text>
</comment>
<dbReference type="EMBL" id="CAUEEQ010023225">
    <property type="protein sequence ID" value="CAJ0944957.1"/>
    <property type="molecule type" value="Genomic_DNA"/>
</dbReference>
<name>A0ABN9LLI3_9NEOB</name>
<dbReference type="Proteomes" id="UP001176940">
    <property type="component" value="Unassembled WGS sequence"/>
</dbReference>
<accession>A0ABN9LLI3</accession>
<dbReference type="PANTHER" id="PTHR12425">
    <property type="entry name" value="SYNEMBRYN"/>
    <property type="match status" value="1"/>
</dbReference>
<evidence type="ECO:0000313" key="8">
    <source>
        <dbReference type="EMBL" id="CAJ0944957.1"/>
    </source>
</evidence>
<protein>
    <recommendedName>
        <fullName evidence="6">Synembryn</fullName>
    </recommendedName>
    <alternativeName>
        <fullName evidence="6">Protein Ric-8</fullName>
    </alternativeName>
</protein>
<feature type="region of interest" description="Disordered" evidence="7">
    <location>
        <begin position="123"/>
        <end position="153"/>
    </location>
</feature>
<evidence type="ECO:0000256" key="4">
    <source>
        <dbReference type="ARBA" id="ARBA00022658"/>
    </source>
</evidence>
<gene>
    <name evidence="8" type="ORF">RIMI_LOCUS10644415</name>
</gene>
<evidence type="ECO:0000256" key="5">
    <source>
        <dbReference type="ARBA" id="ARBA00023186"/>
    </source>
</evidence>
<feature type="region of interest" description="Disordered" evidence="7">
    <location>
        <begin position="1"/>
        <end position="24"/>
    </location>
</feature>
<evidence type="ECO:0000256" key="2">
    <source>
        <dbReference type="ARBA" id="ARBA00009049"/>
    </source>
</evidence>
<evidence type="ECO:0000313" key="9">
    <source>
        <dbReference type="Proteomes" id="UP001176940"/>
    </source>
</evidence>
<proteinExistence type="inferred from homology"/>
<reference evidence="8" key="1">
    <citation type="submission" date="2023-07" db="EMBL/GenBank/DDBJ databases">
        <authorList>
            <person name="Stuckert A."/>
        </authorList>
    </citation>
    <scope>NUCLEOTIDE SEQUENCE</scope>
</reference>
<keyword evidence="9" id="KW-1185">Reference proteome</keyword>
<organism evidence="8 9">
    <name type="scientific">Ranitomeya imitator</name>
    <name type="common">mimic poison frog</name>
    <dbReference type="NCBI Taxonomy" id="111125"/>
    <lineage>
        <taxon>Eukaryota</taxon>
        <taxon>Metazoa</taxon>
        <taxon>Chordata</taxon>
        <taxon>Craniata</taxon>
        <taxon>Vertebrata</taxon>
        <taxon>Euteleostomi</taxon>
        <taxon>Amphibia</taxon>
        <taxon>Batrachia</taxon>
        <taxon>Anura</taxon>
        <taxon>Neobatrachia</taxon>
        <taxon>Hyloidea</taxon>
        <taxon>Dendrobatidae</taxon>
        <taxon>Dendrobatinae</taxon>
        <taxon>Ranitomeya</taxon>
    </lineage>
</organism>
<dbReference type="InterPro" id="IPR016024">
    <property type="entry name" value="ARM-type_fold"/>
</dbReference>
<sequence>MQPAGKQRVNQTPQNSANMTQNQSHEIQLQEVVDCQVLRNMVSHERAAQYLNPTFNNESKYTLISKEMSLLRPLAQTMWGSSIEVLRKSRQNTGKIAKTFHLDGSKIFGAPGAMSGGLQMQILKSHPGKPRKNEEEEQTGPLPASTGQAAGTHSSLPAMDLDAILDKLETGEQELVHKALLEYNKENSQCFFFNSEQREQRKKLGEVVIKFLERDLQPSCQMACLETIRILSRDKYGLAPFTSRSAMQILARYAGLDYSEEMEVPLIPDSESAVEALKGLCNIVYNSVEAQEVATELRLVCGLARRLKLYNETRSSHESKFFDLRLLFLLTALRVDVRRQLARELRGVSLLTDALESTLALKWSDIYEVVTDRLAAPLGKEETERVMEILKTLFNITFDISRREVDEEDAALYRHLAAILRHCLLRQSDGEDRTEEFHGHTVNLLVNLPLMCLDVLLTPKVELGSVEYMGMNMDTVEVLLQFLDRRLDRGHKLRETLTPVLNLLTESSRVHRETRKFLRAKVLPPLRDVKNRPEVGNTLRNKLVRLMTHVDTDVKHCAAEFLFVLCKENVSRFVKYTGYGNAAGLLAARGLLAGGRGEGRYSEDEDTDTEEYREAKPNINPVTGRVEEKQPNPMDGMTDEQKEYEAMKLVSMFDKLSREQIIQPMGVTSDGRLEALDEAAQRMLQQQESSDLETDSD</sequence>
<comment type="subunit">
    <text evidence="6">Interacts with some GDP-bound G alpha proteins. Does not interact with G-alpha proteins when they are in complex with subunits beta and gamma.</text>
</comment>
<dbReference type="InterPro" id="IPR008376">
    <property type="entry name" value="Chaperone_Ric-8_A/B"/>
</dbReference>
<dbReference type="Gene3D" id="1.25.10.10">
    <property type="entry name" value="Leucine-rich Repeat Variant"/>
    <property type="match status" value="1"/>
</dbReference>
<dbReference type="SUPFAM" id="SSF48371">
    <property type="entry name" value="ARM repeat"/>
    <property type="match status" value="1"/>
</dbReference>
<evidence type="ECO:0000256" key="3">
    <source>
        <dbReference type="ARBA" id="ARBA00022490"/>
    </source>
</evidence>
<evidence type="ECO:0000256" key="6">
    <source>
        <dbReference type="RuleBase" id="RU369048"/>
    </source>
</evidence>
<keyword evidence="3 6" id="KW-0963">Cytoplasm</keyword>
<dbReference type="PRINTS" id="PR01802">
    <property type="entry name" value="SYNEMBRYN"/>
</dbReference>